<feature type="non-terminal residue" evidence="1">
    <location>
        <position position="1"/>
    </location>
</feature>
<reference evidence="1" key="1">
    <citation type="journal article" date="2012" name="PLoS ONE">
        <title>Gene sets for utilization of primary and secondary nutrition supplies in the distal gut of endangered iberian lynx.</title>
        <authorList>
            <person name="Alcaide M."/>
            <person name="Messina E."/>
            <person name="Richter M."/>
            <person name="Bargiela R."/>
            <person name="Peplies J."/>
            <person name="Huws S.A."/>
            <person name="Newbold C.J."/>
            <person name="Golyshin P.N."/>
            <person name="Simon M.A."/>
            <person name="Lopez G."/>
            <person name="Yakimov M.M."/>
            <person name="Ferrer M."/>
        </authorList>
    </citation>
    <scope>NUCLEOTIDE SEQUENCE</scope>
</reference>
<dbReference type="AlphaFoldDB" id="J9F7D0"/>
<sequence>ITCHDNIVEYHLGKILEHIY</sequence>
<gene>
    <name evidence="1" type="ORF">EVA_21086</name>
</gene>
<organism evidence="1">
    <name type="scientific">gut metagenome</name>
    <dbReference type="NCBI Taxonomy" id="749906"/>
    <lineage>
        <taxon>unclassified sequences</taxon>
        <taxon>metagenomes</taxon>
        <taxon>organismal metagenomes</taxon>
    </lineage>
</organism>
<protein>
    <submittedName>
        <fullName evidence="1">Uncharacterized protein</fullName>
    </submittedName>
</protein>
<dbReference type="EMBL" id="AMCI01008596">
    <property type="protein sequence ID" value="EJW90806.1"/>
    <property type="molecule type" value="Genomic_DNA"/>
</dbReference>
<evidence type="ECO:0000313" key="1">
    <source>
        <dbReference type="EMBL" id="EJW90806.1"/>
    </source>
</evidence>
<accession>J9F7D0</accession>
<proteinExistence type="predicted"/>
<comment type="caution">
    <text evidence="1">The sequence shown here is derived from an EMBL/GenBank/DDBJ whole genome shotgun (WGS) entry which is preliminary data.</text>
</comment>
<name>J9F7D0_9ZZZZ</name>